<keyword evidence="8 13" id="KW-0566">Pantothenate biosynthesis</keyword>
<evidence type="ECO:0000256" key="7">
    <source>
        <dbReference type="ARBA" id="ARBA00022598"/>
    </source>
</evidence>
<evidence type="ECO:0000313" key="15">
    <source>
        <dbReference type="Proteomes" id="UP000324298"/>
    </source>
</evidence>
<protein>
    <recommendedName>
        <fullName evidence="5 13">Pantothenate synthetase</fullName>
        <shortName evidence="13">PS</shortName>
        <ecNumber evidence="4 13">6.3.2.1</ecNumber>
    </recommendedName>
    <alternativeName>
        <fullName evidence="13">Pantoate--beta-alanine ligase</fullName>
    </alternativeName>
    <alternativeName>
        <fullName evidence="13">Pantoate-activating enzyme</fullName>
    </alternativeName>
</protein>
<feature type="binding site" evidence="13">
    <location>
        <position position="61"/>
    </location>
    <ligand>
        <name>beta-alanine</name>
        <dbReference type="ChEBI" id="CHEBI:57966"/>
    </ligand>
</feature>
<comment type="miscellaneous">
    <text evidence="13">The reaction proceeds by a bi uni uni bi ping pong mechanism.</text>
</comment>
<keyword evidence="6 13" id="KW-0963">Cytoplasm</keyword>
<evidence type="ECO:0000313" key="14">
    <source>
        <dbReference type="EMBL" id="KAA0892180.1"/>
    </source>
</evidence>
<feature type="binding site" evidence="13">
    <location>
        <position position="61"/>
    </location>
    <ligand>
        <name>(R)-pantoate</name>
        <dbReference type="ChEBI" id="CHEBI:15980"/>
    </ligand>
</feature>
<reference evidence="14 15" key="1">
    <citation type="submission" date="2019-04" db="EMBL/GenBank/DDBJ databases">
        <title>Geobacter ruber sp. nov., ferric-reducing bacteria isolated from paddy soil.</title>
        <authorList>
            <person name="Xu Z."/>
            <person name="Masuda Y."/>
            <person name="Itoh H."/>
            <person name="Senoo K."/>
        </authorList>
    </citation>
    <scope>NUCLEOTIDE SEQUENCE [LARGE SCALE GENOMIC DNA]</scope>
    <source>
        <strain evidence="14 15">Red88</strain>
    </source>
</reference>
<dbReference type="Gene3D" id="3.40.50.620">
    <property type="entry name" value="HUPs"/>
    <property type="match status" value="1"/>
</dbReference>
<dbReference type="InterPro" id="IPR042176">
    <property type="entry name" value="Pantoate_ligase_C"/>
</dbReference>
<evidence type="ECO:0000256" key="12">
    <source>
        <dbReference type="ARBA" id="ARBA00055042"/>
    </source>
</evidence>
<dbReference type="HAMAP" id="MF_00158">
    <property type="entry name" value="PanC"/>
    <property type="match status" value="1"/>
</dbReference>
<evidence type="ECO:0000256" key="2">
    <source>
        <dbReference type="ARBA" id="ARBA00004990"/>
    </source>
</evidence>
<comment type="subcellular location">
    <subcellularLocation>
        <location evidence="1 13">Cytoplasm</location>
    </subcellularLocation>
</comment>
<proteinExistence type="inferred from homology"/>
<dbReference type="GO" id="GO:0005524">
    <property type="term" value="F:ATP binding"/>
    <property type="evidence" value="ECO:0007669"/>
    <property type="project" value="UniProtKB-KW"/>
</dbReference>
<dbReference type="EC" id="6.3.2.1" evidence="4 13"/>
<dbReference type="InterPro" id="IPR014729">
    <property type="entry name" value="Rossmann-like_a/b/a_fold"/>
</dbReference>
<evidence type="ECO:0000256" key="13">
    <source>
        <dbReference type="HAMAP-Rule" id="MF_00158"/>
    </source>
</evidence>
<dbReference type="FunFam" id="3.40.50.620:FF:000114">
    <property type="entry name" value="Pantothenate synthetase"/>
    <property type="match status" value="1"/>
</dbReference>
<organism evidence="14 15">
    <name type="scientific">Oryzomonas rubra</name>
    <dbReference type="NCBI Taxonomy" id="2509454"/>
    <lineage>
        <taxon>Bacteria</taxon>
        <taxon>Pseudomonadati</taxon>
        <taxon>Thermodesulfobacteriota</taxon>
        <taxon>Desulfuromonadia</taxon>
        <taxon>Geobacterales</taxon>
        <taxon>Geobacteraceae</taxon>
        <taxon>Oryzomonas</taxon>
    </lineage>
</organism>
<dbReference type="AlphaFoldDB" id="A0A5A9XH93"/>
<evidence type="ECO:0000256" key="8">
    <source>
        <dbReference type="ARBA" id="ARBA00022655"/>
    </source>
</evidence>
<comment type="pathway">
    <text evidence="2 13">Cofactor biosynthesis; (R)-pantothenate biosynthesis; (R)-pantothenate from (R)-pantoate and beta-alanine: step 1/1.</text>
</comment>
<gene>
    <name evidence="13" type="primary">panC</name>
    <name evidence="14" type="ORF">ET418_08235</name>
</gene>
<keyword evidence="15" id="KW-1185">Reference proteome</keyword>
<dbReference type="GO" id="GO:0015940">
    <property type="term" value="P:pantothenate biosynthetic process"/>
    <property type="evidence" value="ECO:0007669"/>
    <property type="project" value="UniProtKB-UniRule"/>
</dbReference>
<dbReference type="InterPro" id="IPR003721">
    <property type="entry name" value="Pantoate_ligase"/>
</dbReference>
<evidence type="ECO:0000256" key="11">
    <source>
        <dbReference type="ARBA" id="ARBA00048258"/>
    </source>
</evidence>
<comment type="subunit">
    <text evidence="13">Homodimer.</text>
</comment>
<evidence type="ECO:0000256" key="9">
    <source>
        <dbReference type="ARBA" id="ARBA00022741"/>
    </source>
</evidence>
<comment type="catalytic activity">
    <reaction evidence="11 13">
        <text>(R)-pantoate + beta-alanine + ATP = (R)-pantothenate + AMP + diphosphate + H(+)</text>
        <dbReference type="Rhea" id="RHEA:10912"/>
        <dbReference type="ChEBI" id="CHEBI:15378"/>
        <dbReference type="ChEBI" id="CHEBI:15980"/>
        <dbReference type="ChEBI" id="CHEBI:29032"/>
        <dbReference type="ChEBI" id="CHEBI:30616"/>
        <dbReference type="ChEBI" id="CHEBI:33019"/>
        <dbReference type="ChEBI" id="CHEBI:57966"/>
        <dbReference type="ChEBI" id="CHEBI:456215"/>
        <dbReference type="EC" id="6.3.2.1"/>
    </reaction>
</comment>
<dbReference type="RefSeq" id="WP_149307117.1">
    <property type="nucleotide sequence ID" value="NZ_SRSD01000004.1"/>
</dbReference>
<feature type="binding site" evidence="13">
    <location>
        <begin position="30"/>
        <end position="37"/>
    </location>
    <ligand>
        <name>ATP</name>
        <dbReference type="ChEBI" id="CHEBI:30616"/>
    </ligand>
</feature>
<keyword evidence="10 13" id="KW-0067">ATP-binding</keyword>
<dbReference type="UniPathway" id="UPA00028">
    <property type="reaction ID" value="UER00005"/>
</dbReference>
<dbReference type="Proteomes" id="UP000324298">
    <property type="component" value="Unassembled WGS sequence"/>
</dbReference>
<feature type="binding site" evidence="13">
    <location>
        <begin position="147"/>
        <end position="150"/>
    </location>
    <ligand>
        <name>ATP</name>
        <dbReference type="ChEBI" id="CHEBI:30616"/>
    </ligand>
</feature>
<dbReference type="OrthoDB" id="9773087at2"/>
<feature type="binding site" evidence="13">
    <location>
        <begin position="184"/>
        <end position="187"/>
    </location>
    <ligand>
        <name>ATP</name>
        <dbReference type="ChEBI" id="CHEBI:30616"/>
    </ligand>
</feature>
<accession>A0A5A9XH93</accession>
<feature type="binding site" evidence="13">
    <location>
        <position position="176"/>
    </location>
    <ligand>
        <name>ATP</name>
        <dbReference type="ChEBI" id="CHEBI:30616"/>
    </ligand>
</feature>
<dbReference type="SUPFAM" id="SSF52374">
    <property type="entry name" value="Nucleotidylyl transferase"/>
    <property type="match status" value="1"/>
</dbReference>
<dbReference type="NCBIfam" id="TIGR00018">
    <property type="entry name" value="panC"/>
    <property type="match status" value="1"/>
</dbReference>
<feature type="active site" description="Proton donor" evidence="13">
    <location>
        <position position="37"/>
    </location>
</feature>
<dbReference type="PANTHER" id="PTHR21299">
    <property type="entry name" value="CYTIDYLATE KINASE/PANTOATE-BETA-ALANINE LIGASE"/>
    <property type="match status" value="1"/>
</dbReference>
<name>A0A5A9XH93_9BACT</name>
<dbReference type="Pfam" id="PF02569">
    <property type="entry name" value="Pantoate_ligase"/>
    <property type="match status" value="1"/>
</dbReference>
<sequence>MKIISAIEEMQQTALGLKRQGKTIAFVPTMGYLHEGHASLLREGRTRGDILVLSIFVNPIQFGQNEDLDSYPHDRERDFRTAEGCGVDIVFTPDSTGMYPSGFQTGVAVRELSQPLCGASRPGHFDGVATVVTKLFNIVQPDVALFGRKDYQQLAVIRRMAADLNLPVQVIGMPIVREADGLALSSRNSYLSPVERQAALCLSRALVRVRERYAAGERSAATLKNEALAVIAQEPLAAIDYLEVRDGATLEPSQTVDSGTLVALAVKLGQTRLIDNTIVGEEQ</sequence>
<evidence type="ECO:0000256" key="6">
    <source>
        <dbReference type="ARBA" id="ARBA00022490"/>
    </source>
</evidence>
<feature type="binding site" evidence="13">
    <location>
        <position position="153"/>
    </location>
    <ligand>
        <name>(R)-pantoate</name>
        <dbReference type="ChEBI" id="CHEBI:15980"/>
    </ligand>
</feature>
<evidence type="ECO:0000256" key="4">
    <source>
        <dbReference type="ARBA" id="ARBA00012219"/>
    </source>
</evidence>
<keyword evidence="7 13" id="KW-0436">Ligase</keyword>
<dbReference type="GO" id="GO:0005829">
    <property type="term" value="C:cytosol"/>
    <property type="evidence" value="ECO:0007669"/>
    <property type="project" value="TreeGrafter"/>
</dbReference>
<dbReference type="GO" id="GO:0004592">
    <property type="term" value="F:pantoate-beta-alanine ligase activity"/>
    <property type="evidence" value="ECO:0007669"/>
    <property type="project" value="UniProtKB-UniRule"/>
</dbReference>
<comment type="similarity">
    <text evidence="3 13">Belongs to the pantothenate synthetase family.</text>
</comment>
<keyword evidence="9 13" id="KW-0547">Nucleotide-binding</keyword>
<comment type="function">
    <text evidence="12 13">Catalyzes the condensation of pantoate with beta-alanine in an ATP-dependent reaction via a pantoyl-adenylate intermediate.</text>
</comment>
<evidence type="ECO:0000256" key="5">
    <source>
        <dbReference type="ARBA" id="ARBA00014155"/>
    </source>
</evidence>
<dbReference type="FunFam" id="3.30.1300.10:FF:000001">
    <property type="entry name" value="Pantothenate synthetase"/>
    <property type="match status" value="1"/>
</dbReference>
<dbReference type="Gene3D" id="3.30.1300.10">
    <property type="entry name" value="Pantoate-beta-alanine ligase, C-terminal domain"/>
    <property type="match status" value="1"/>
</dbReference>
<comment type="caution">
    <text evidence="14">The sequence shown here is derived from an EMBL/GenBank/DDBJ whole genome shotgun (WGS) entry which is preliminary data.</text>
</comment>
<dbReference type="CDD" id="cd00560">
    <property type="entry name" value="PanC"/>
    <property type="match status" value="1"/>
</dbReference>
<evidence type="ECO:0000256" key="3">
    <source>
        <dbReference type="ARBA" id="ARBA00009256"/>
    </source>
</evidence>
<evidence type="ECO:0000256" key="10">
    <source>
        <dbReference type="ARBA" id="ARBA00022840"/>
    </source>
</evidence>
<dbReference type="EMBL" id="SRSD01000004">
    <property type="protein sequence ID" value="KAA0892180.1"/>
    <property type="molecule type" value="Genomic_DNA"/>
</dbReference>
<evidence type="ECO:0000256" key="1">
    <source>
        <dbReference type="ARBA" id="ARBA00004496"/>
    </source>
</evidence>
<dbReference type="PANTHER" id="PTHR21299:SF1">
    <property type="entry name" value="PANTOATE--BETA-ALANINE LIGASE"/>
    <property type="match status" value="1"/>
</dbReference>